<feature type="transmembrane region" description="Helical" evidence="1">
    <location>
        <begin position="122"/>
        <end position="146"/>
    </location>
</feature>
<dbReference type="EMBL" id="QQBH01000004">
    <property type="protein sequence ID" value="RDD89817.1"/>
    <property type="molecule type" value="Genomic_DNA"/>
</dbReference>
<evidence type="ECO:0000256" key="1">
    <source>
        <dbReference type="SAM" id="Phobius"/>
    </source>
</evidence>
<feature type="transmembrane region" description="Helical" evidence="1">
    <location>
        <begin position="75"/>
        <end position="94"/>
    </location>
</feature>
<comment type="caution">
    <text evidence="2">The sequence shown here is derived from an EMBL/GenBank/DDBJ whole genome shotgun (WGS) entry which is preliminary data.</text>
</comment>
<feature type="transmembrane region" description="Helical" evidence="1">
    <location>
        <begin position="158"/>
        <end position="183"/>
    </location>
</feature>
<gene>
    <name evidence="2" type="ORF">DVZ84_07190</name>
</gene>
<keyword evidence="1" id="KW-1133">Transmembrane helix</keyword>
<feature type="transmembrane region" description="Helical" evidence="1">
    <location>
        <begin position="235"/>
        <end position="259"/>
    </location>
</feature>
<organism evidence="2 3">
    <name type="scientific">Streptomyces parvulus</name>
    <dbReference type="NCBI Taxonomy" id="146923"/>
    <lineage>
        <taxon>Bacteria</taxon>
        <taxon>Bacillati</taxon>
        <taxon>Actinomycetota</taxon>
        <taxon>Actinomycetes</taxon>
        <taxon>Kitasatosporales</taxon>
        <taxon>Streptomycetaceae</taxon>
        <taxon>Streptomyces</taxon>
    </lineage>
</organism>
<keyword evidence="1" id="KW-0812">Transmembrane</keyword>
<name>A0A369VAY1_9ACTN</name>
<feature type="transmembrane region" description="Helical" evidence="1">
    <location>
        <begin position="190"/>
        <end position="212"/>
    </location>
</feature>
<dbReference type="RefSeq" id="WP_114527944.1">
    <property type="nucleotide sequence ID" value="NZ_QQBH01000004.1"/>
</dbReference>
<dbReference type="GO" id="GO:0005886">
    <property type="term" value="C:plasma membrane"/>
    <property type="evidence" value="ECO:0007669"/>
    <property type="project" value="UniProtKB-SubCell"/>
</dbReference>
<dbReference type="AlphaFoldDB" id="A0A369VAY1"/>
<dbReference type="OrthoDB" id="3432393at2"/>
<dbReference type="GO" id="GO:0140359">
    <property type="term" value="F:ABC-type transporter activity"/>
    <property type="evidence" value="ECO:0007669"/>
    <property type="project" value="InterPro"/>
</dbReference>
<feature type="transmembrane region" description="Helical" evidence="1">
    <location>
        <begin position="36"/>
        <end position="55"/>
    </location>
</feature>
<sequence length="264" mass="26747">MTTTTAPELVGPAKGGGFTGAVAFEWTKFWSVRATWWNLAVGLLLTVGFAAMVGASADASAKKGVDVTMPAPHHASQAFLISQLAIVVLATLALTSEYSSGSIRTTLQSVPKRGRMLRSKTLVVAAVVVVAGIVLSLLGTLVAAPLMGGHGAYTGGQLLGTAIGAGVYLALLAVTAIGLGTVLRSAAGTITTLIMVLLALPQLMGVVGADWLETASDYMPSVAGTVLLTQDGDPYGGGTALLVLVVWALAAHLAGAAVLRRRDA</sequence>
<dbReference type="Proteomes" id="UP000253742">
    <property type="component" value="Unassembled WGS sequence"/>
</dbReference>
<evidence type="ECO:0000313" key="2">
    <source>
        <dbReference type="EMBL" id="RDD89817.1"/>
    </source>
</evidence>
<evidence type="ECO:0000313" key="3">
    <source>
        <dbReference type="Proteomes" id="UP000253742"/>
    </source>
</evidence>
<reference evidence="2 3" key="1">
    <citation type="submission" date="2018-07" db="EMBL/GenBank/DDBJ databases">
        <title>Genome guided investigation of antibiotics producing actinomycetales strain isolated from a Macau mangrove ecosystem.</title>
        <authorList>
            <person name="Hu D."/>
        </authorList>
    </citation>
    <scope>NUCLEOTIDE SEQUENCE [LARGE SCALE GENOMIC DNA]</scope>
    <source>
        <strain evidence="2 3">2297</strain>
    </source>
</reference>
<accession>A0A369VAY1</accession>
<protein>
    <submittedName>
        <fullName evidence="2">ABC transporter</fullName>
    </submittedName>
</protein>
<proteinExistence type="predicted"/>
<keyword evidence="1" id="KW-0472">Membrane</keyword>